<organism evidence="3 4">
    <name type="scientific">Leucocoprinus leucothites</name>
    <dbReference type="NCBI Taxonomy" id="201217"/>
    <lineage>
        <taxon>Eukaryota</taxon>
        <taxon>Fungi</taxon>
        <taxon>Dikarya</taxon>
        <taxon>Basidiomycota</taxon>
        <taxon>Agaricomycotina</taxon>
        <taxon>Agaricomycetes</taxon>
        <taxon>Agaricomycetidae</taxon>
        <taxon>Agaricales</taxon>
        <taxon>Agaricineae</taxon>
        <taxon>Agaricaceae</taxon>
        <taxon>Leucocoprinus</taxon>
    </lineage>
</organism>
<gene>
    <name evidence="3" type="ORF">D9756_006719</name>
</gene>
<proteinExistence type="predicted"/>
<dbReference type="Pfam" id="PF20415">
    <property type="entry name" value="DUF6699"/>
    <property type="match status" value="1"/>
</dbReference>
<reference evidence="3 4" key="1">
    <citation type="journal article" date="2020" name="ISME J.">
        <title>Uncovering the hidden diversity of litter-decomposition mechanisms in mushroom-forming fungi.</title>
        <authorList>
            <person name="Floudas D."/>
            <person name="Bentzer J."/>
            <person name="Ahren D."/>
            <person name="Johansson T."/>
            <person name="Persson P."/>
            <person name="Tunlid A."/>
        </authorList>
    </citation>
    <scope>NUCLEOTIDE SEQUENCE [LARGE SCALE GENOMIC DNA]</scope>
    <source>
        <strain evidence="3 4">CBS 146.42</strain>
    </source>
</reference>
<dbReference type="AlphaFoldDB" id="A0A8H5G2B9"/>
<feature type="region of interest" description="Disordered" evidence="1">
    <location>
        <begin position="1"/>
        <end position="49"/>
    </location>
</feature>
<evidence type="ECO:0000259" key="2">
    <source>
        <dbReference type="Pfam" id="PF20415"/>
    </source>
</evidence>
<feature type="compositionally biased region" description="Polar residues" evidence="1">
    <location>
        <begin position="148"/>
        <end position="162"/>
    </location>
</feature>
<evidence type="ECO:0000256" key="1">
    <source>
        <dbReference type="SAM" id="MobiDB-lite"/>
    </source>
</evidence>
<feature type="compositionally biased region" description="Low complexity" evidence="1">
    <location>
        <begin position="19"/>
        <end position="35"/>
    </location>
</feature>
<dbReference type="InterPro" id="IPR046522">
    <property type="entry name" value="DUF6699"/>
</dbReference>
<comment type="caution">
    <text evidence="3">The sequence shown here is derived from an EMBL/GenBank/DDBJ whole genome shotgun (WGS) entry which is preliminary data.</text>
</comment>
<evidence type="ECO:0000313" key="3">
    <source>
        <dbReference type="EMBL" id="KAF5357047.1"/>
    </source>
</evidence>
<keyword evidence="4" id="KW-1185">Reference proteome</keyword>
<dbReference type="Proteomes" id="UP000559027">
    <property type="component" value="Unassembled WGS sequence"/>
</dbReference>
<accession>A0A8H5G2B9</accession>
<sequence>MPSTHRTRFLVPGETARGTPQSSSSPSTSSTRSLPSPSPGPQQQEEEPSFTLHPLLQTSQEPVAEGIVSRILWDVREDPLKVAQYVENLGTKLSQETLDEFATTPPLPLLKVKCEFPLYWECFVSAGKRPLGGAGTRNTVPAYPPPASHNTLVHGRSSSASIAQPRPSGTPPPPRPTLRVIPLPLTSPPPGLPIATPPSVVNVVPVSAPQVQEPREVGITVGDLLSALYNYLDRHGVRGAELESLSGKQRMRVEDAADKRRRASFVSETTSRPSMAAISPSSPATFSPVSAVPSTSSAAITTSATSSGPPVEGMKQVDKLMKHTWFAGLTVAPEKNTVSLTLKTPTATN</sequence>
<protein>
    <recommendedName>
        <fullName evidence="2">DUF6699 domain-containing protein</fullName>
    </recommendedName>
</protein>
<feature type="domain" description="DUF6699" evidence="2">
    <location>
        <begin position="175"/>
        <end position="331"/>
    </location>
</feature>
<dbReference type="EMBL" id="JAACJO010000006">
    <property type="protein sequence ID" value="KAF5357047.1"/>
    <property type="molecule type" value="Genomic_DNA"/>
</dbReference>
<feature type="region of interest" description="Disordered" evidence="1">
    <location>
        <begin position="262"/>
        <end position="291"/>
    </location>
</feature>
<name>A0A8H5G2B9_9AGAR</name>
<feature type="compositionally biased region" description="Low complexity" evidence="1">
    <location>
        <begin position="271"/>
        <end position="291"/>
    </location>
</feature>
<feature type="region of interest" description="Disordered" evidence="1">
    <location>
        <begin position="145"/>
        <end position="176"/>
    </location>
</feature>
<dbReference type="OrthoDB" id="3144234at2759"/>
<evidence type="ECO:0000313" key="4">
    <source>
        <dbReference type="Proteomes" id="UP000559027"/>
    </source>
</evidence>